<dbReference type="AlphaFoldDB" id="A0A8S0VQV7"/>
<feature type="region of interest" description="Disordered" evidence="1">
    <location>
        <begin position="47"/>
        <end position="157"/>
    </location>
</feature>
<evidence type="ECO:0000256" key="1">
    <source>
        <dbReference type="SAM" id="MobiDB-lite"/>
    </source>
</evidence>
<feature type="region of interest" description="Disordered" evidence="1">
    <location>
        <begin position="1"/>
        <end position="21"/>
    </location>
</feature>
<accession>A0A8S0VQV7</accession>
<dbReference type="EMBL" id="CACVBS010000032">
    <property type="protein sequence ID" value="CAA7261315.1"/>
    <property type="molecule type" value="Genomic_DNA"/>
</dbReference>
<protein>
    <submittedName>
        <fullName evidence="2">Uncharacterized protein</fullName>
    </submittedName>
</protein>
<keyword evidence="3" id="KW-1185">Reference proteome</keyword>
<proteinExistence type="predicted"/>
<gene>
    <name evidence="2" type="ORF">AAE3_LOCUS3363</name>
</gene>
<organism evidence="2 3">
    <name type="scientific">Cyclocybe aegerita</name>
    <name type="common">Black poplar mushroom</name>
    <name type="synonym">Agrocybe aegerita</name>
    <dbReference type="NCBI Taxonomy" id="1973307"/>
    <lineage>
        <taxon>Eukaryota</taxon>
        <taxon>Fungi</taxon>
        <taxon>Dikarya</taxon>
        <taxon>Basidiomycota</taxon>
        <taxon>Agaricomycotina</taxon>
        <taxon>Agaricomycetes</taxon>
        <taxon>Agaricomycetidae</taxon>
        <taxon>Agaricales</taxon>
        <taxon>Agaricineae</taxon>
        <taxon>Bolbitiaceae</taxon>
        <taxon>Cyclocybe</taxon>
    </lineage>
</organism>
<dbReference type="Proteomes" id="UP000467700">
    <property type="component" value="Unassembled WGS sequence"/>
</dbReference>
<feature type="compositionally biased region" description="Low complexity" evidence="1">
    <location>
        <begin position="104"/>
        <end position="119"/>
    </location>
</feature>
<name>A0A8S0VQV7_CYCAE</name>
<sequence length="157" mass="17199">MTEPHPLPKLKRPAGEPQFHNNAASHFHSHLHFPSFLQNIQHIIEDHLNPAPSNVPRSPFSEPPTQISQLLSSDPSNRPPPEGDNTQTQTVLRDTEPANAPRKATTPPTANTLPTANTPPRSPNTPPAGNALPTSRHSSDRPTIDPTSDLPIHQHQR</sequence>
<evidence type="ECO:0000313" key="3">
    <source>
        <dbReference type="Proteomes" id="UP000467700"/>
    </source>
</evidence>
<comment type="caution">
    <text evidence="2">The sequence shown here is derived from an EMBL/GenBank/DDBJ whole genome shotgun (WGS) entry which is preliminary data.</text>
</comment>
<evidence type="ECO:0000313" key="2">
    <source>
        <dbReference type="EMBL" id="CAA7261315.1"/>
    </source>
</evidence>
<reference evidence="2 3" key="1">
    <citation type="submission" date="2020-01" db="EMBL/GenBank/DDBJ databases">
        <authorList>
            <person name="Gupta K D."/>
        </authorList>
    </citation>
    <scope>NUCLEOTIDE SEQUENCE [LARGE SCALE GENOMIC DNA]</scope>
</reference>
<feature type="compositionally biased region" description="Polar residues" evidence="1">
    <location>
        <begin position="63"/>
        <end position="76"/>
    </location>
</feature>